<gene>
    <name evidence="12" type="ORF">OTU49_006073</name>
</gene>
<keyword evidence="6" id="KW-0238">DNA-binding</keyword>
<feature type="domain" description="C2H2-type" evidence="11">
    <location>
        <begin position="368"/>
        <end position="390"/>
    </location>
</feature>
<keyword evidence="3" id="KW-0677">Repeat</keyword>
<feature type="region of interest" description="Disordered" evidence="10">
    <location>
        <begin position="338"/>
        <end position="364"/>
    </location>
</feature>
<protein>
    <recommendedName>
        <fullName evidence="11">C2H2-type domain-containing protein</fullName>
    </recommendedName>
</protein>
<feature type="compositionally biased region" description="Low complexity" evidence="10">
    <location>
        <begin position="348"/>
        <end position="363"/>
    </location>
</feature>
<feature type="compositionally biased region" description="Basic and acidic residues" evidence="10">
    <location>
        <begin position="147"/>
        <end position="174"/>
    </location>
</feature>
<dbReference type="SUPFAM" id="SSF57667">
    <property type="entry name" value="beta-beta-alpha zinc fingers"/>
    <property type="match status" value="4"/>
</dbReference>
<keyword evidence="13" id="KW-1185">Reference proteome</keyword>
<evidence type="ECO:0000313" key="13">
    <source>
        <dbReference type="Proteomes" id="UP001445076"/>
    </source>
</evidence>
<accession>A0AAW0X485</accession>
<dbReference type="GO" id="GO:0055059">
    <property type="term" value="P:asymmetric neuroblast division"/>
    <property type="evidence" value="ECO:0007669"/>
    <property type="project" value="UniProtKB-ARBA"/>
</dbReference>
<name>A0AAW0X485_CHEQU</name>
<dbReference type="PANTHER" id="PTHR24388:SF54">
    <property type="entry name" value="PROTEIN ESCARGOT"/>
    <property type="match status" value="1"/>
</dbReference>
<dbReference type="Gene3D" id="3.30.160.60">
    <property type="entry name" value="Classic Zinc Finger"/>
    <property type="match status" value="5"/>
</dbReference>
<reference evidence="12 13" key="1">
    <citation type="journal article" date="2024" name="BMC Genomics">
        <title>Genome assembly of redclaw crayfish (Cherax quadricarinatus) provides insights into its immune adaptation and hypoxia tolerance.</title>
        <authorList>
            <person name="Liu Z."/>
            <person name="Zheng J."/>
            <person name="Li H."/>
            <person name="Fang K."/>
            <person name="Wang S."/>
            <person name="He J."/>
            <person name="Zhou D."/>
            <person name="Weng S."/>
            <person name="Chi M."/>
            <person name="Gu Z."/>
            <person name="He J."/>
            <person name="Li F."/>
            <person name="Wang M."/>
        </authorList>
    </citation>
    <scope>NUCLEOTIDE SEQUENCE [LARGE SCALE GENOMIC DNA]</scope>
    <source>
        <strain evidence="12">ZL_2023a</strain>
    </source>
</reference>
<keyword evidence="2" id="KW-0479">Metal-binding</keyword>
<evidence type="ECO:0000256" key="6">
    <source>
        <dbReference type="ARBA" id="ARBA00023125"/>
    </source>
</evidence>
<dbReference type="PROSITE" id="PS00028">
    <property type="entry name" value="ZINC_FINGER_C2H2_1"/>
    <property type="match status" value="4"/>
</dbReference>
<dbReference type="Proteomes" id="UP001445076">
    <property type="component" value="Unassembled WGS sequence"/>
</dbReference>
<proteinExistence type="inferred from homology"/>
<comment type="subcellular location">
    <subcellularLocation>
        <location evidence="1">Nucleus</location>
    </subcellularLocation>
</comment>
<evidence type="ECO:0000256" key="7">
    <source>
        <dbReference type="ARBA" id="ARBA00023242"/>
    </source>
</evidence>
<dbReference type="PROSITE" id="PS50157">
    <property type="entry name" value="ZINC_FINGER_C2H2_2"/>
    <property type="match status" value="5"/>
</dbReference>
<dbReference type="FunFam" id="3.30.160.60:FF:000693">
    <property type="entry name" value="Snail family zinc finger 1a"/>
    <property type="match status" value="1"/>
</dbReference>
<feature type="domain" description="C2H2-type" evidence="11">
    <location>
        <begin position="399"/>
        <end position="422"/>
    </location>
</feature>
<feature type="region of interest" description="Disordered" evidence="10">
    <location>
        <begin position="147"/>
        <end position="176"/>
    </location>
</feature>
<dbReference type="FunFam" id="3.30.160.60:FF:000942">
    <property type="entry name" value="Snail zinc finger protein"/>
    <property type="match status" value="1"/>
</dbReference>
<evidence type="ECO:0000313" key="12">
    <source>
        <dbReference type="EMBL" id="KAK8734228.1"/>
    </source>
</evidence>
<dbReference type="PANTHER" id="PTHR24388">
    <property type="entry name" value="ZINC FINGER PROTEIN"/>
    <property type="match status" value="1"/>
</dbReference>
<evidence type="ECO:0000256" key="3">
    <source>
        <dbReference type="ARBA" id="ARBA00022737"/>
    </source>
</evidence>
<evidence type="ECO:0000259" key="11">
    <source>
        <dbReference type="PROSITE" id="PS50157"/>
    </source>
</evidence>
<evidence type="ECO:0000256" key="2">
    <source>
        <dbReference type="ARBA" id="ARBA00022723"/>
    </source>
</evidence>
<keyword evidence="5" id="KW-0862">Zinc</keyword>
<keyword evidence="7" id="KW-0539">Nucleus</keyword>
<sequence>MVVLKTDYSSCPLKKRPFSLHYNTTGCVQSEPEDLSVKCEGEMHATPTRTHEPGVYNPHAPLRTREPQVIRKREAQAIRPKELRDATQCGLDFERIRVRGSHAHVEATQAQSTQVRELCVPGVWEGVPDARAICVQTTTALPCIAQEPERRERGSMGSDRLSRASEVDSLDRNQHLPILDTRNTMTTTHRTLTCRSTPSPTRAPSRVGHTSLTSKVAEPSSGIVSSPAILGRLPALEGSSDRASPCPGQLPTVQTTASRLGFSEDGQETQPTSALTQPHRPWLADDPPKHMSQLQFSEVPVPLQPARPRPLLANSSLWAGMVPLGWPMPHLLTPAQTLTHGRHRRECGSPGSESASSDSSSGRGEARYSCSDCSKSYSTYSGLSKHKQFHCAALGAKSFSCKHCDKVYTSLGALKMHIRTHTLPCKCHLCGKAFSRPWLLQGHIRTHTGEKPFQCPQCDRCFADRSNLRAHLQTHADIKKYACVTCHKTFSRMSLLNKHTEAACPARPHQHHP</sequence>
<feature type="domain" description="C2H2-type" evidence="11">
    <location>
        <begin position="425"/>
        <end position="452"/>
    </location>
</feature>
<comment type="similarity">
    <text evidence="8">Belongs to the snail C2H2-type zinc-finger protein family.</text>
</comment>
<dbReference type="FunFam" id="3.30.160.60:FF:000207">
    <property type="entry name" value="zinc finger protein SNAI2"/>
    <property type="match status" value="1"/>
</dbReference>
<dbReference type="GO" id="GO:0060562">
    <property type="term" value="P:epithelial tube morphogenesis"/>
    <property type="evidence" value="ECO:0007669"/>
    <property type="project" value="UniProtKB-ARBA"/>
</dbReference>
<dbReference type="FunFam" id="3.30.160.60:FF:001114">
    <property type="entry name" value="Zinc finger protein SNAI2"/>
    <property type="match status" value="1"/>
</dbReference>
<dbReference type="InterPro" id="IPR013087">
    <property type="entry name" value="Znf_C2H2_type"/>
</dbReference>
<comment type="caution">
    <text evidence="12">The sequence shown here is derived from an EMBL/GenBank/DDBJ whole genome shotgun (WGS) entry which is preliminary data.</text>
</comment>
<dbReference type="AlphaFoldDB" id="A0AAW0X485"/>
<dbReference type="Pfam" id="PF00096">
    <property type="entry name" value="zf-C2H2"/>
    <property type="match status" value="5"/>
</dbReference>
<feature type="compositionally biased region" description="Polar residues" evidence="10">
    <location>
        <begin position="198"/>
        <end position="214"/>
    </location>
</feature>
<feature type="domain" description="C2H2-type" evidence="11">
    <location>
        <begin position="453"/>
        <end position="480"/>
    </location>
</feature>
<dbReference type="GO" id="GO:2000177">
    <property type="term" value="P:regulation of neural precursor cell proliferation"/>
    <property type="evidence" value="ECO:0007669"/>
    <property type="project" value="UniProtKB-ARBA"/>
</dbReference>
<dbReference type="GO" id="GO:0000981">
    <property type="term" value="F:DNA-binding transcription factor activity, RNA polymerase II-specific"/>
    <property type="evidence" value="ECO:0007669"/>
    <property type="project" value="TreeGrafter"/>
</dbReference>
<keyword evidence="4 9" id="KW-0863">Zinc-finger</keyword>
<organism evidence="12 13">
    <name type="scientific">Cherax quadricarinatus</name>
    <name type="common">Australian red claw crayfish</name>
    <dbReference type="NCBI Taxonomy" id="27406"/>
    <lineage>
        <taxon>Eukaryota</taxon>
        <taxon>Metazoa</taxon>
        <taxon>Ecdysozoa</taxon>
        <taxon>Arthropoda</taxon>
        <taxon>Crustacea</taxon>
        <taxon>Multicrustacea</taxon>
        <taxon>Malacostraca</taxon>
        <taxon>Eumalacostraca</taxon>
        <taxon>Eucarida</taxon>
        <taxon>Decapoda</taxon>
        <taxon>Pleocyemata</taxon>
        <taxon>Astacidea</taxon>
        <taxon>Parastacoidea</taxon>
        <taxon>Parastacidae</taxon>
        <taxon>Cherax</taxon>
    </lineage>
</organism>
<feature type="region of interest" description="Disordered" evidence="10">
    <location>
        <begin position="189"/>
        <end position="219"/>
    </location>
</feature>
<dbReference type="SMART" id="SM00355">
    <property type="entry name" value="ZnF_C2H2"/>
    <property type="match status" value="5"/>
</dbReference>
<evidence type="ECO:0000256" key="4">
    <source>
        <dbReference type="ARBA" id="ARBA00022771"/>
    </source>
</evidence>
<dbReference type="InterPro" id="IPR050527">
    <property type="entry name" value="Snail/Krueppel_Znf"/>
</dbReference>
<evidence type="ECO:0000256" key="1">
    <source>
        <dbReference type="ARBA" id="ARBA00004123"/>
    </source>
</evidence>
<dbReference type="InterPro" id="IPR036236">
    <property type="entry name" value="Znf_C2H2_sf"/>
</dbReference>
<dbReference type="GO" id="GO:0005634">
    <property type="term" value="C:nucleus"/>
    <property type="evidence" value="ECO:0007669"/>
    <property type="project" value="UniProtKB-SubCell"/>
</dbReference>
<evidence type="ECO:0000256" key="5">
    <source>
        <dbReference type="ARBA" id="ARBA00022833"/>
    </source>
</evidence>
<evidence type="ECO:0000256" key="10">
    <source>
        <dbReference type="SAM" id="MobiDB-lite"/>
    </source>
</evidence>
<dbReference type="GO" id="GO:0000978">
    <property type="term" value="F:RNA polymerase II cis-regulatory region sequence-specific DNA binding"/>
    <property type="evidence" value="ECO:0007669"/>
    <property type="project" value="TreeGrafter"/>
</dbReference>
<feature type="domain" description="C2H2-type" evidence="11">
    <location>
        <begin position="481"/>
        <end position="508"/>
    </location>
</feature>
<evidence type="ECO:0000256" key="8">
    <source>
        <dbReference type="ARBA" id="ARBA00037948"/>
    </source>
</evidence>
<evidence type="ECO:0000256" key="9">
    <source>
        <dbReference type="PROSITE-ProRule" id="PRU00042"/>
    </source>
</evidence>
<dbReference type="EMBL" id="JARKIK010000051">
    <property type="protein sequence ID" value="KAK8734228.1"/>
    <property type="molecule type" value="Genomic_DNA"/>
</dbReference>
<dbReference type="GO" id="GO:0008270">
    <property type="term" value="F:zinc ion binding"/>
    <property type="evidence" value="ECO:0007669"/>
    <property type="project" value="UniProtKB-KW"/>
</dbReference>